<dbReference type="Proteomes" id="UP001221142">
    <property type="component" value="Unassembled WGS sequence"/>
</dbReference>
<evidence type="ECO:0000256" key="7">
    <source>
        <dbReference type="ARBA" id="ARBA00047899"/>
    </source>
</evidence>
<reference evidence="11" key="1">
    <citation type="submission" date="2023-03" db="EMBL/GenBank/DDBJ databases">
        <title>Massive genome expansion in bonnet fungi (Mycena s.s.) driven by repeated elements and novel gene families across ecological guilds.</title>
        <authorList>
            <consortium name="Lawrence Berkeley National Laboratory"/>
            <person name="Harder C.B."/>
            <person name="Miyauchi S."/>
            <person name="Viragh M."/>
            <person name="Kuo A."/>
            <person name="Thoen E."/>
            <person name="Andreopoulos B."/>
            <person name="Lu D."/>
            <person name="Skrede I."/>
            <person name="Drula E."/>
            <person name="Henrissat B."/>
            <person name="Morin E."/>
            <person name="Kohler A."/>
            <person name="Barry K."/>
            <person name="LaButti K."/>
            <person name="Morin E."/>
            <person name="Salamov A."/>
            <person name="Lipzen A."/>
            <person name="Mereny Z."/>
            <person name="Hegedus B."/>
            <person name="Baldrian P."/>
            <person name="Stursova M."/>
            <person name="Weitz H."/>
            <person name="Taylor A."/>
            <person name="Grigoriev I.V."/>
            <person name="Nagy L.G."/>
            <person name="Martin F."/>
            <person name="Kauserud H."/>
        </authorList>
    </citation>
    <scope>NUCLEOTIDE SEQUENCE</scope>
    <source>
        <strain evidence="11">9284</strain>
    </source>
</reference>
<feature type="non-terminal residue" evidence="11">
    <location>
        <position position="188"/>
    </location>
</feature>
<proteinExistence type="predicted"/>
<keyword evidence="3" id="KW-0808">Transferase</keyword>
<evidence type="ECO:0000256" key="6">
    <source>
        <dbReference type="ARBA" id="ARBA00022840"/>
    </source>
</evidence>
<feature type="binding site" evidence="9">
    <location>
        <position position="94"/>
    </location>
    <ligand>
        <name>ATP</name>
        <dbReference type="ChEBI" id="CHEBI:30616"/>
    </ligand>
</feature>
<dbReference type="InterPro" id="IPR017441">
    <property type="entry name" value="Protein_kinase_ATP_BS"/>
</dbReference>
<name>A0AAD7BE91_9AGAR</name>
<dbReference type="InterPro" id="IPR011009">
    <property type="entry name" value="Kinase-like_dom_sf"/>
</dbReference>
<dbReference type="InterPro" id="IPR051334">
    <property type="entry name" value="SRPK"/>
</dbReference>
<dbReference type="GO" id="GO:0050684">
    <property type="term" value="P:regulation of mRNA processing"/>
    <property type="evidence" value="ECO:0007669"/>
    <property type="project" value="TreeGrafter"/>
</dbReference>
<dbReference type="PROSITE" id="PS00107">
    <property type="entry name" value="PROTEIN_KINASE_ATP"/>
    <property type="match status" value="1"/>
</dbReference>
<evidence type="ECO:0000256" key="3">
    <source>
        <dbReference type="ARBA" id="ARBA00022679"/>
    </source>
</evidence>
<keyword evidence="12" id="KW-1185">Reference proteome</keyword>
<evidence type="ECO:0000256" key="1">
    <source>
        <dbReference type="ARBA" id="ARBA00012513"/>
    </source>
</evidence>
<comment type="catalytic activity">
    <reaction evidence="7">
        <text>L-threonyl-[protein] + ATP = O-phospho-L-threonyl-[protein] + ADP + H(+)</text>
        <dbReference type="Rhea" id="RHEA:46608"/>
        <dbReference type="Rhea" id="RHEA-COMP:11060"/>
        <dbReference type="Rhea" id="RHEA-COMP:11605"/>
        <dbReference type="ChEBI" id="CHEBI:15378"/>
        <dbReference type="ChEBI" id="CHEBI:30013"/>
        <dbReference type="ChEBI" id="CHEBI:30616"/>
        <dbReference type="ChEBI" id="CHEBI:61977"/>
        <dbReference type="ChEBI" id="CHEBI:456216"/>
        <dbReference type="EC" id="2.7.11.1"/>
    </reaction>
</comment>
<protein>
    <recommendedName>
        <fullName evidence="1">non-specific serine/threonine protein kinase</fullName>
        <ecNumber evidence="1">2.7.11.1</ecNumber>
    </recommendedName>
</protein>
<evidence type="ECO:0000256" key="9">
    <source>
        <dbReference type="PROSITE-ProRule" id="PRU10141"/>
    </source>
</evidence>
<accession>A0AAD7BE91</accession>
<evidence type="ECO:0000256" key="5">
    <source>
        <dbReference type="ARBA" id="ARBA00022777"/>
    </source>
</evidence>
<comment type="caution">
    <text evidence="11">The sequence shown here is derived from an EMBL/GenBank/DDBJ whole genome shotgun (WGS) entry which is preliminary data.</text>
</comment>
<sequence length="188" mass="20646">MSSSSSTTSSEQESDSEQENPFLYYSALQPETAENVDCYEDAGLHPVHLNDILSASDNGRYRILHKLGSGCFSTVWFGQNLDKTHPGHRGVAVKYIAADQTGRSHEVEINKYLASRSSEDTGFQNFALCLDTFQATGPNGVHDIIVSEPAVLLRDLIYADAIEHLDDRLIFQQALSGVGLLHTHGVVH</sequence>
<dbReference type="AlphaFoldDB" id="A0AAD7BE91"/>
<evidence type="ECO:0000313" key="12">
    <source>
        <dbReference type="Proteomes" id="UP001221142"/>
    </source>
</evidence>
<dbReference type="GO" id="GO:0005634">
    <property type="term" value="C:nucleus"/>
    <property type="evidence" value="ECO:0007669"/>
    <property type="project" value="TreeGrafter"/>
</dbReference>
<keyword evidence="2" id="KW-0723">Serine/threonine-protein kinase</keyword>
<keyword evidence="6 9" id="KW-0067">ATP-binding</keyword>
<gene>
    <name evidence="11" type="ORF">FB45DRAFT_755598</name>
</gene>
<evidence type="ECO:0000259" key="10">
    <source>
        <dbReference type="PROSITE" id="PS50011"/>
    </source>
</evidence>
<organism evidence="11 12">
    <name type="scientific">Roridomyces roridus</name>
    <dbReference type="NCBI Taxonomy" id="1738132"/>
    <lineage>
        <taxon>Eukaryota</taxon>
        <taxon>Fungi</taxon>
        <taxon>Dikarya</taxon>
        <taxon>Basidiomycota</taxon>
        <taxon>Agaricomycotina</taxon>
        <taxon>Agaricomycetes</taxon>
        <taxon>Agaricomycetidae</taxon>
        <taxon>Agaricales</taxon>
        <taxon>Marasmiineae</taxon>
        <taxon>Mycenaceae</taxon>
        <taxon>Roridomyces</taxon>
    </lineage>
</organism>
<dbReference type="SUPFAM" id="SSF56112">
    <property type="entry name" value="Protein kinase-like (PK-like)"/>
    <property type="match status" value="1"/>
</dbReference>
<evidence type="ECO:0000256" key="8">
    <source>
        <dbReference type="ARBA" id="ARBA00048679"/>
    </source>
</evidence>
<dbReference type="GO" id="GO:0005737">
    <property type="term" value="C:cytoplasm"/>
    <property type="evidence" value="ECO:0007669"/>
    <property type="project" value="TreeGrafter"/>
</dbReference>
<dbReference type="GO" id="GO:0004674">
    <property type="term" value="F:protein serine/threonine kinase activity"/>
    <property type="evidence" value="ECO:0007669"/>
    <property type="project" value="UniProtKB-KW"/>
</dbReference>
<dbReference type="PROSITE" id="PS50011">
    <property type="entry name" value="PROTEIN_KINASE_DOM"/>
    <property type="match status" value="1"/>
</dbReference>
<comment type="catalytic activity">
    <reaction evidence="8">
        <text>L-seryl-[protein] + ATP = O-phospho-L-seryl-[protein] + ADP + H(+)</text>
        <dbReference type="Rhea" id="RHEA:17989"/>
        <dbReference type="Rhea" id="RHEA-COMP:9863"/>
        <dbReference type="Rhea" id="RHEA-COMP:11604"/>
        <dbReference type="ChEBI" id="CHEBI:15378"/>
        <dbReference type="ChEBI" id="CHEBI:29999"/>
        <dbReference type="ChEBI" id="CHEBI:30616"/>
        <dbReference type="ChEBI" id="CHEBI:83421"/>
        <dbReference type="ChEBI" id="CHEBI:456216"/>
        <dbReference type="EC" id="2.7.11.1"/>
    </reaction>
</comment>
<feature type="domain" description="Protein kinase" evidence="10">
    <location>
        <begin position="61"/>
        <end position="188"/>
    </location>
</feature>
<dbReference type="EMBL" id="JARKIF010000019">
    <property type="protein sequence ID" value="KAJ7618401.1"/>
    <property type="molecule type" value="Genomic_DNA"/>
</dbReference>
<dbReference type="EC" id="2.7.11.1" evidence="1"/>
<dbReference type="InterPro" id="IPR000719">
    <property type="entry name" value="Prot_kinase_dom"/>
</dbReference>
<evidence type="ECO:0000256" key="4">
    <source>
        <dbReference type="ARBA" id="ARBA00022741"/>
    </source>
</evidence>
<dbReference type="PANTHER" id="PTHR47634:SF9">
    <property type="entry name" value="PROTEIN KINASE DOMAIN-CONTAINING PROTEIN-RELATED"/>
    <property type="match status" value="1"/>
</dbReference>
<dbReference type="PANTHER" id="PTHR47634">
    <property type="entry name" value="PROTEIN KINASE DOMAIN-CONTAINING PROTEIN-RELATED"/>
    <property type="match status" value="1"/>
</dbReference>
<dbReference type="Gene3D" id="1.10.510.10">
    <property type="entry name" value="Transferase(Phosphotransferase) domain 1"/>
    <property type="match status" value="1"/>
</dbReference>
<keyword evidence="5" id="KW-0418">Kinase</keyword>
<dbReference type="GO" id="GO:0000245">
    <property type="term" value="P:spliceosomal complex assembly"/>
    <property type="evidence" value="ECO:0007669"/>
    <property type="project" value="TreeGrafter"/>
</dbReference>
<dbReference type="GO" id="GO:0005524">
    <property type="term" value="F:ATP binding"/>
    <property type="evidence" value="ECO:0007669"/>
    <property type="project" value="UniProtKB-UniRule"/>
</dbReference>
<dbReference type="Gene3D" id="3.30.200.20">
    <property type="entry name" value="Phosphorylase Kinase, domain 1"/>
    <property type="match status" value="1"/>
</dbReference>
<evidence type="ECO:0000313" key="11">
    <source>
        <dbReference type="EMBL" id="KAJ7618401.1"/>
    </source>
</evidence>
<keyword evidence="4 9" id="KW-0547">Nucleotide-binding</keyword>
<evidence type="ECO:0000256" key="2">
    <source>
        <dbReference type="ARBA" id="ARBA00022527"/>
    </source>
</evidence>